<protein>
    <submittedName>
        <fullName evidence="1">Uncharacterized protein</fullName>
    </submittedName>
</protein>
<dbReference type="AlphaFoldDB" id="A0A4U9UI38"/>
<organism evidence="1">
    <name type="scientific">Serratia fonticola</name>
    <dbReference type="NCBI Taxonomy" id="47917"/>
    <lineage>
        <taxon>Bacteria</taxon>
        <taxon>Pseudomonadati</taxon>
        <taxon>Pseudomonadota</taxon>
        <taxon>Gammaproteobacteria</taxon>
        <taxon>Enterobacterales</taxon>
        <taxon>Yersiniaceae</taxon>
        <taxon>Serratia</taxon>
    </lineage>
</organism>
<proteinExistence type="predicted"/>
<sequence length="67" mass="7248">MVAISGISNAYFRVQACILSLVTVLPSAILDEREPVVIIDPELRDTLFETDETPEGKSSSLAVRLTG</sequence>
<accession>A0A4U9UI38</accession>
<name>A0A4U9UI38_SERFO</name>
<evidence type="ECO:0000313" key="1">
    <source>
        <dbReference type="EMBL" id="VTR31729.1"/>
    </source>
</evidence>
<dbReference type="EMBL" id="CABEEZ010000070">
    <property type="protein sequence ID" value="VTR31729.1"/>
    <property type="molecule type" value="Genomic_DNA"/>
</dbReference>
<reference evidence="1" key="1">
    <citation type="submission" date="2019-05" db="EMBL/GenBank/DDBJ databases">
        <authorList>
            <consortium name="Pathogen Informatics"/>
        </authorList>
    </citation>
    <scope>NUCLEOTIDE SEQUENCE [LARGE SCALE GENOMIC DNA]</scope>
    <source>
        <strain evidence="1">NCTC12965</strain>
    </source>
</reference>
<gene>
    <name evidence="1" type="ORF">NCTC12965_03248</name>
</gene>